<evidence type="ECO:0000313" key="2">
    <source>
        <dbReference type="Proteomes" id="UP000441389"/>
    </source>
</evidence>
<dbReference type="EMBL" id="WQMS01000016">
    <property type="protein sequence ID" value="MVO79162.1"/>
    <property type="molecule type" value="Genomic_DNA"/>
</dbReference>
<comment type="caution">
    <text evidence="1">The sequence shown here is derived from an EMBL/GenBank/DDBJ whole genome shotgun (WGS) entry which is preliminary data.</text>
</comment>
<protein>
    <recommendedName>
        <fullName evidence="3">AbrB/MazE/SpoVT family DNA-binding domain-containing protein</fullName>
    </recommendedName>
</protein>
<dbReference type="AlphaFoldDB" id="A0A6I4J368"/>
<accession>A0A6I4J368</accession>
<reference evidence="1 2" key="1">
    <citation type="submission" date="2019-12" db="EMBL/GenBank/DDBJ databases">
        <authorList>
            <person name="Huq M.A."/>
        </authorList>
    </citation>
    <scope>NUCLEOTIDE SEQUENCE [LARGE SCALE GENOMIC DNA]</scope>
    <source>
        <strain evidence="1 2">MAH-20</strain>
    </source>
</reference>
<dbReference type="Proteomes" id="UP000441389">
    <property type="component" value="Unassembled WGS sequence"/>
</dbReference>
<evidence type="ECO:0000313" key="1">
    <source>
        <dbReference type="EMBL" id="MVO79162.1"/>
    </source>
</evidence>
<evidence type="ECO:0008006" key="3">
    <source>
        <dbReference type="Google" id="ProtNLM"/>
    </source>
</evidence>
<dbReference type="RefSeq" id="WP_198159864.1">
    <property type="nucleotide sequence ID" value="NZ_WQMS01000016.1"/>
</dbReference>
<proteinExistence type="predicted"/>
<organism evidence="1 2">
    <name type="scientific">Sphingomonas horti</name>
    <dbReference type="NCBI Taxonomy" id="2682842"/>
    <lineage>
        <taxon>Bacteria</taxon>
        <taxon>Pseudomonadati</taxon>
        <taxon>Pseudomonadota</taxon>
        <taxon>Alphaproteobacteria</taxon>
        <taxon>Sphingomonadales</taxon>
        <taxon>Sphingomonadaceae</taxon>
        <taxon>Sphingomonas</taxon>
    </lineage>
</organism>
<sequence length="84" mass="8845">MKLGRRLFERAPPFLLSRAPMAVMSKFVQVGAEVGLILPPEALDWLGAKLGDELAASITPTGLKLSMRNAAGGTKSILASPVRG</sequence>
<gene>
    <name evidence="1" type="ORF">GON01_14605</name>
</gene>
<name>A0A6I4J368_9SPHN</name>
<keyword evidence="2" id="KW-1185">Reference proteome</keyword>